<keyword evidence="1" id="KW-0812">Transmembrane</keyword>
<dbReference type="Pfam" id="PF14501">
    <property type="entry name" value="HATPase_c_5"/>
    <property type="match status" value="1"/>
</dbReference>
<keyword evidence="1" id="KW-0472">Membrane</keyword>
<accession>A0AAW3JT21</accession>
<organism evidence="3 4">
    <name type="scientific">Butyribacter intestini</name>
    <dbReference type="NCBI Taxonomy" id="1703332"/>
    <lineage>
        <taxon>Bacteria</taxon>
        <taxon>Bacillati</taxon>
        <taxon>Bacillota</taxon>
        <taxon>Clostridia</taxon>
        <taxon>Lachnospirales</taxon>
        <taxon>Lachnospiraceae</taxon>
        <taxon>Butyribacter</taxon>
    </lineage>
</organism>
<feature type="transmembrane region" description="Helical" evidence="1">
    <location>
        <begin position="83"/>
        <end position="108"/>
    </location>
</feature>
<dbReference type="InterPro" id="IPR036890">
    <property type="entry name" value="HATPase_C_sf"/>
</dbReference>
<feature type="domain" description="Sensor histidine kinase NatK-like C-terminal" evidence="2">
    <location>
        <begin position="328"/>
        <end position="429"/>
    </location>
</feature>
<dbReference type="AlphaFoldDB" id="A0AAW3JT21"/>
<proteinExistence type="predicted"/>
<name>A0AAW3JT21_9FIRM</name>
<dbReference type="PANTHER" id="PTHR40448:SF1">
    <property type="entry name" value="TWO-COMPONENT SENSOR HISTIDINE KINASE"/>
    <property type="match status" value="1"/>
</dbReference>
<feature type="transmembrane region" description="Helical" evidence="1">
    <location>
        <begin position="161"/>
        <end position="178"/>
    </location>
</feature>
<feature type="transmembrane region" description="Helical" evidence="1">
    <location>
        <begin position="6"/>
        <end position="25"/>
    </location>
</feature>
<sequence>MEYILNFVIIAIEILCLKNFIEIFAEKNKKQYVCVLSIITLILGIYGIDCVLNDFVIAKIMCVVLCMSFWVKFINNMKLWRAVFMSASFMCILTLLDAIILTFFGNIFEAGAGMAENDVVGIYYKTLLTRMIMIALIMYIKRKFAVGGSEYLINEFEWLKYLYFPLMTIIIIVGMLVYCDDITLHNNVVLSIVSLLAVMNFIVFSLIENVVRREKQISESKLLQNDIKSKHEYYQYVSENYEIQRQEIHEFKNQIDCILEMLNHGEYAQTQTFLKNITENLDDRIDCIDTKNAIINAVLNQKYRTALKKEILMVFQLQNLSENQIKDTDIVTILSNLIDNAIETCEKCNGQKRIKVKIKFNDAKDTIISVKNSVPNGYKFDKNHIVTNKKNKRIHGCGIKNIINIVEKNEGHYNIECSDNEFCFSIIIPQIHSLTS</sequence>
<evidence type="ECO:0000259" key="2">
    <source>
        <dbReference type="Pfam" id="PF14501"/>
    </source>
</evidence>
<feature type="transmembrane region" description="Helical" evidence="1">
    <location>
        <begin position="32"/>
        <end position="49"/>
    </location>
</feature>
<feature type="transmembrane region" description="Helical" evidence="1">
    <location>
        <begin position="184"/>
        <end position="207"/>
    </location>
</feature>
<dbReference type="Gene3D" id="3.30.565.10">
    <property type="entry name" value="Histidine kinase-like ATPase, C-terminal domain"/>
    <property type="match status" value="1"/>
</dbReference>
<feature type="transmembrane region" description="Helical" evidence="1">
    <location>
        <begin position="120"/>
        <end position="140"/>
    </location>
</feature>
<keyword evidence="1" id="KW-1133">Transmembrane helix</keyword>
<protein>
    <recommendedName>
        <fullName evidence="2">Sensor histidine kinase NatK-like C-terminal domain-containing protein</fullName>
    </recommendedName>
</protein>
<dbReference type="SUPFAM" id="SSF55874">
    <property type="entry name" value="ATPase domain of HSP90 chaperone/DNA topoisomerase II/histidine kinase"/>
    <property type="match status" value="1"/>
</dbReference>
<dbReference type="CDD" id="cd16935">
    <property type="entry name" value="HATPase_AgrC-ComD-like"/>
    <property type="match status" value="1"/>
</dbReference>
<comment type="caution">
    <text evidence="3">The sequence shown here is derived from an EMBL/GenBank/DDBJ whole genome shotgun (WGS) entry which is preliminary data.</text>
</comment>
<dbReference type="Proteomes" id="UP000050833">
    <property type="component" value="Unassembled WGS sequence"/>
</dbReference>
<dbReference type="PANTHER" id="PTHR40448">
    <property type="entry name" value="TWO-COMPONENT SENSOR HISTIDINE KINASE"/>
    <property type="match status" value="1"/>
</dbReference>
<reference evidence="3 4" key="1">
    <citation type="submission" date="2015-10" db="EMBL/GenBank/DDBJ databases">
        <title>Butyribacter intestini gen. nov., sp. nov., a butyric acid-producing bacterium of the family Lachnospiraceae isolated from the human faeces.</title>
        <authorList>
            <person name="Zou Y."/>
            <person name="Xue W."/>
            <person name="Luo G."/>
            <person name="Lv M."/>
        </authorList>
    </citation>
    <scope>NUCLEOTIDE SEQUENCE [LARGE SCALE GENOMIC DNA]</scope>
    <source>
        <strain evidence="3 4">TF01-11</strain>
    </source>
</reference>
<keyword evidence="4" id="KW-1185">Reference proteome</keyword>
<feature type="transmembrane region" description="Helical" evidence="1">
    <location>
        <begin position="55"/>
        <end position="71"/>
    </location>
</feature>
<gene>
    <name evidence="3" type="ORF">APZ18_11550</name>
</gene>
<dbReference type="EMBL" id="LLKB01000005">
    <property type="protein sequence ID" value="KQC85314.1"/>
    <property type="molecule type" value="Genomic_DNA"/>
</dbReference>
<evidence type="ECO:0000313" key="3">
    <source>
        <dbReference type="EMBL" id="KQC85314.1"/>
    </source>
</evidence>
<dbReference type="InterPro" id="IPR032834">
    <property type="entry name" value="NatK-like_C"/>
</dbReference>
<evidence type="ECO:0000313" key="4">
    <source>
        <dbReference type="Proteomes" id="UP000050833"/>
    </source>
</evidence>
<dbReference type="RefSeq" id="WP_055945122.1">
    <property type="nucleotide sequence ID" value="NZ_JAQDCV010000007.1"/>
</dbReference>
<evidence type="ECO:0000256" key="1">
    <source>
        <dbReference type="SAM" id="Phobius"/>
    </source>
</evidence>
<dbReference type="GO" id="GO:0042802">
    <property type="term" value="F:identical protein binding"/>
    <property type="evidence" value="ECO:0007669"/>
    <property type="project" value="TreeGrafter"/>
</dbReference>